<dbReference type="AlphaFoldDB" id="X5GVP7"/>
<dbReference type="HOGENOM" id="CLU_3155343_0_0_5"/>
<dbReference type="KEGG" id="nhm:NHE_0172"/>
<organism evidence="1 2">
    <name type="scientific">Neorickettsia helminthoeca str. Oregon</name>
    <dbReference type="NCBI Taxonomy" id="1286528"/>
    <lineage>
        <taxon>Bacteria</taxon>
        <taxon>Pseudomonadati</taxon>
        <taxon>Pseudomonadota</taxon>
        <taxon>Alphaproteobacteria</taxon>
        <taxon>Rickettsiales</taxon>
        <taxon>Anaplasmataceae</taxon>
        <taxon>Neorickettsia</taxon>
    </lineage>
</organism>
<reference evidence="1 2" key="1">
    <citation type="submission" date="2014-03" db="EMBL/GenBank/DDBJ databases">
        <title>Sequencing and Comparison of Genomes and Transcriptome Profiles of Human Ehrlichiosis Agents.</title>
        <authorList>
            <person name="Lin M."/>
            <person name="Daugherty S.C."/>
            <person name="Nagaraj S."/>
            <person name="Cheng Z."/>
            <person name="Xiong Q."/>
            <person name="Lin F.-Y."/>
            <person name="Sengamalay N."/>
            <person name="Ott S."/>
            <person name="Godinez A."/>
            <person name="Tallon L.J."/>
            <person name="Sadzewicz L."/>
            <person name="Fraser C.M."/>
            <person name="Dunning Hotopp J.C."/>
            <person name="Rikihisa Y."/>
        </authorList>
    </citation>
    <scope>NUCLEOTIDE SEQUENCE [LARGE SCALE GENOMIC DNA]</scope>
    <source>
        <strain evidence="1 2">Oregon</strain>
    </source>
</reference>
<evidence type="ECO:0000313" key="2">
    <source>
        <dbReference type="Proteomes" id="UP000023755"/>
    </source>
</evidence>
<dbReference type="Proteomes" id="UP000023755">
    <property type="component" value="Chromosome"/>
</dbReference>
<name>X5GVP7_9RICK</name>
<accession>X5GVP7</accession>
<keyword evidence="2" id="KW-1185">Reference proteome</keyword>
<sequence length="48" mass="5229">MGAASELGVLDENVTQLQVKALHKLIGISQDAMQEYTLKVADFLSQHS</sequence>
<dbReference type="EMBL" id="CP007481">
    <property type="protein sequence ID" value="AHX11137.1"/>
    <property type="molecule type" value="Genomic_DNA"/>
</dbReference>
<protein>
    <submittedName>
        <fullName evidence="1">Uncharacterized protein</fullName>
    </submittedName>
</protein>
<gene>
    <name evidence="1" type="ORF">NHE_0172</name>
</gene>
<proteinExistence type="predicted"/>
<evidence type="ECO:0000313" key="1">
    <source>
        <dbReference type="EMBL" id="AHX11137.1"/>
    </source>
</evidence>